<reference evidence="1" key="1">
    <citation type="journal article" date="2021" name="Proc. Natl. Acad. Sci. U.S.A.">
        <title>A Catalog of Tens of Thousands of Viruses from Human Metagenomes Reveals Hidden Associations with Chronic Diseases.</title>
        <authorList>
            <person name="Tisza M.J."/>
            <person name="Buck C.B."/>
        </authorList>
    </citation>
    <scope>NUCLEOTIDE SEQUENCE</scope>
    <source>
        <strain evidence="1">CtDmR33</strain>
    </source>
</reference>
<proteinExistence type="predicted"/>
<protein>
    <submittedName>
        <fullName evidence="1">Major tail protein</fullName>
    </submittedName>
</protein>
<name>A0A8S5UX18_9CAUD</name>
<dbReference type="Gene3D" id="4.10.410.40">
    <property type="match status" value="1"/>
</dbReference>
<dbReference type="EMBL" id="BK016159">
    <property type="protein sequence ID" value="DAF98995.1"/>
    <property type="molecule type" value="Genomic_DNA"/>
</dbReference>
<evidence type="ECO:0000313" key="1">
    <source>
        <dbReference type="EMBL" id="DAF98995.1"/>
    </source>
</evidence>
<accession>A0A8S5UX18</accession>
<sequence>MAIDLSTAGIQVAYCAEATAGTKPTTGWTKLTGIKSIPDFNPEPSSLETTTLDATEYRTYIPGLKDVGGAVAYTANMTEQFQTEWAALMTAYETASKDDKAMWFVHVVPGLTKAFFFKGEPSPLGFSAVDTDSVFEVDAYVAPTQIEGWGTKPTLT</sequence>
<organism evidence="1">
    <name type="scientific">Siphoviridae sp. ctDmR33</name>
    <dbReference type="NCBI Taxonomy" id="2825389"/>
    <lineage>
        <taxon>Viruses</taxon>
        <taxon>Duplodnaviria</taxon>
        <taxon>Heunggongvirae</taxon>
        <taxon>Uroviricota</taxon>
        <taxon>Caudoviricetes</taxon>
    </lineage>
</organism>